<feature type="domain" description="Bacterial alpha-L-rhamnosidase N-terminal" evidence="6">
    <location>
        <begin position="185"/>
        <end position="354"/>
    </location>
</feature>
<dbReference type="EC" id="3.2.1.40" evidence="2"/>
<comment type="catalytic activity">
    <reaction evidence="1">
        <text>Hydrolysis of terminal non-reducing alpha-L-rhamnose residues in alpha-L-rhamnosides.</text>
        <dbReference type="EC" id="3.2.1.40"/>
    </reaction>
</comment>
<dbReference type="InterPro" id="IPR012341">
    <property type="entry name" value="6hp_glycosidase-like_sf"/>
</dbReference>
<dbReference type="Proteomes" id="UP000198510">
    <property type="component" value="Unassembled WGS sequence"/>
</dbReference>
<feature type="signal peptide" evidence="4">
    <location>
        <begin position="1"/>
        <end position="19"/>
    </location>
</feature>
<dbReference type="Pfam" id="PF05592">
    <property type="entry name" value="Bac_rhamnosid"/>
    <property type="match status" value="1"/>
</dbReference>
<dbReference type="PANTHER" id="PTHR33307:SF11">
    <property type="entry name" value="ALPHA-L-RHAMNOSIDASE"/>
    <property type="match status" value="1"/>
</dbReference>
<dbReference type="Gene3D" id="2.60.120.260">
    <property type="entry name" value="Galactose-binding domain-like"/>
    <property type="match status" value="2"/>
</dbReference>
<evidence type="ECO:0000259" key="5">
    <source>
        <dbReference type="Pfam" id="PF05592"/>
    </source>
</evidence>
<dbReference type="SUPFAM" id="SSF48208">
    <property type="entry name" value="Six-hairpin glycosidases"/>
    <property type="match status" value="1"/>
</dbReference>
<evidence type="ECO:0000259" key="6">
    <source>
        <dbReference type="Pfam" id="PF08531"/>
    </source>
</evidence>
<dbReference type="InterPro" id="IPR013783">
    <property type="entry name" value="Ig-like_fold"/>
</dbReference>
<dbReference type="Pfam" id="PF25788">
    <property type="entry name" value="Ig_Rha78A_N"/>
    <property type="match status" value="1"/>
</dbReference>
<accession>A0A1G9QE75</accession>
<evidence type="ECO:0000313" key="9">
    <source>
        <dbReference type="EMBL" id="SDM09041.1"/>
    </source>
</evidence>
<dbReference type="GO" id="GO:0005975">
    <property type="term" value="P:carbohydrate metabolic process"/>
    <property type="evidence" value="ECO:0007669"/>
    <property type="project" value="InterPro"/>
</dbReference>
<dbReference type="STRING" id="1075417.SAMN05421823_110132"/>
<dbReference type="OrthoDB" id="9815108at2"/>
<dbReference type="Pfam" id="PF08531">
    <property type="entry name" value="Bac_rhamnosid_N"/>
    <property type="match status" value="1"/>
</dbReference>
<dbReference type="InterPro" id="IPR013737">
    <property type="entry name" value="Bac_rhamnosid_N"/>
</dbReference>
<dbReference type="Gene3D" id="1.50.10.10">
    <property type="match status" value="1"/>
</dbReference>
<dbReference type="InterPro" id="IPR035396">
    <property type="entry name" value="Bac_rhamnosid6H"/>
</dbReference>
<organism evidence="9 10">
    <name type="scientific">Catalinimonas alkaloidigena</name>
    <dbReference type="NCBI Taxonomy" id="1075417"/>
    <lineage>
        <taxon>Bacteria</taxon>
        <taxon>Pseudomonadati</taxon>
        <taxon>Bacteroidota</taxon>
        <taxon>Cytophagia</taxon>
        <taxon>Cytophagales</taxon>
        <taxon>Catalimonadaceae</taxon>
        <taxon>Catalinimonas</taxon>
    </lineage>
</organism>
<feature type="domain" description="Alpha-L-rhamnosidase C-terminal" evidence="8">
    <location>
        <begin position="811"/>
        <end position="882"/>
    </location>
</feature>
<dbReference type="PIRSF" id="PIRSF010631">
    <property type="entry name" value="A-rhamnsds"/>
    <property type="match status" value="1"/>
</dbReference>
<dbReference type="Gene3D" id="2.60.420.10">
    <property type="entry name" value="Maltose phosphorylase, domain 3"/>
    <property type="match status" value="1"/>
</dbReference>
<dbReference type="InterPro" id="IPR008902">
    <property type="entry name" value="Rhamnosid_concanavalin"/>
</dbReference>
<dbReference type="InterPro" id="IPR008928">
    <property type="entry name" value="6-hairpin_glycosidase_sf"/>
</dbReference>
<dbReference type="InterPro" id="IPR035398">
    <property type="entry name" value="Bac_rhamnosid_C"/>
</dbReference>
<evidence type="ECO:0000256" key="1">
    <source>
        <dbReference type="ARBA" id="ARBA00001445"/>
    </source>
</evidence>
<dbReference type="Pfam" id="PF17390">
    <property type="entry name" value="Bac_rhamnosid_C"/>
    <property type="match status" value="1"/>
</dbReference>
<feature type="domain" description="Alpha-L-rhamnosidase six-hairpin glycosidase" evidence="7">
    <location>
        <begin position="475"/>
        <end position="808"/>
    </location>
</feature>
<keyword evidence="10" id="KW-1185">Reference proteome</keyword>
<evidence type="ECO:0000256" key="4">
    <source>
        <dbReference type="SAM" id="SignalP"/>
    </source>
</evidence>
<protein>
    <recommendedName>
        <fullName evidence="2">alpha-L-rhamnosidase</fullName>
        <ecNumber evidence="2">3.2.1.40</ecNumber>
    </recommendedName>
</protein>
<feature type="chain" id="PRO_5011776062" description="alpha-L-rhamnosidase" evidence="4">
    <location>
        <begin position="20"/>
        <end position="921"/>
    </location>
</feature>
<proteinExistence type="predicted"/>
<keyword evidence="4" id="KW-0732">Signal</keyword>
<evidence type="ECO:0000259" key="8">
    <source>
        <dbReference type="Pfam" id="PF17390"/>
    </source>
</evidence>
<dbReference type="Gene3D" id="2.60.40.10">
    <property type="entry name" value="Immunoglobulins"/>
    <property type="match status" value="1"/>
</dbReference>
<dbReference type="RefSeq" id="WP_089686180.1">
    <property type="nucleotide sequence ID" value="NZ_FNFO01000010.1"/>
</dbReference>
<name>A0A1G9QE75_9BACT</name>
<keyword evidence="3" id="KW-0378">Hydrolase</keyword>
<reference evidence="9 10" key="1">
    <citation type="submission" date="2016-10" db="EMBL/GenBank/DDBJ databases">
        <authorList>
            <person name="de Groot N.N."/>
        </authorList>
    </citation>
    <scope>NUCLEOTIDE SEQUENCE [LARGE SCALE GENOMIC DNA]</scope>
    <source>
        <strain evidence="9 10">DSM 25186</strain>
    </source>
</reference>
<dbReference type="PANTHER" id="PTHR33307">
    <property type="entry name" value="ALPHA-RHAMNOSIDASE (EUROFUNG)"/>
    <property type="match status" value="1"/>
</dbReference>
<dbReference type="InterPro" id="IPR016007">
    <property type="entry name" value="Alpha_rhamnosid"/>
</dbReference>
<dbReference type="EMBL" id="FNFO01000010">
    <property type="protein sequence ID" value="SDM09041.1"/>
    <property type="molecule type" value="Genomic_DNA"/>
</dbReference>
<gene>
    <name evidence="9" type="ORF">SAMN05421823_110132</name>
</gene>
<evidence type="ECO:0000313" key="10">
    <source>
        <dbReference type="Proteomes" id="UP000198510"/>
    </source>
</evidence>
<evidence type="ECO:0000259" key="7">
    <source>
        <dbReference type="Pfam" id="PF17389"/>
    </source>
</evidence>
<evidence type="ECO:0000256" key="2">
    <source>
        <dbReference type="ARBA" id="ARBA00012652"/>
    </source>
</evidence>
<evidence type="ECO:0000256" key="3">
    <source>
        <dbReference type="ARBA" id="ARBA00022801"/>
    </source>
</evidence>
<dbReference type="Pfam" id="PF17389">
    <property type="entry name" value="Bac_rhamnosid6H"/>
    <property type="match status" value="1"/>
</dbReference>
<sequence length="921" mass="103614">MLRLFLPLLLVWNVVDAQAQTLQVQRLRCEYKENPLGIDTPKPRLSWELTSTVRGVKQQACRIIVASSPEALARNMGDIWDTGKQFIKTPIQVQVDGVPLQPASTYYWKVKVWDNASHVTDWSEPATWQMGLMQERDWQGAQWIGYEALPDSNRIVPAAHGKGKKAWGKGEVVLPLLRKEFAVSKPVEKATMFISGLGHFELSMNGQKVGDHFLDPGWTDYDEHALYVTFDVTEALQEGDNALGVMLGTGFYYIPRERYRKLTGAFGYPKMICRLQLEYADGSTESVISDPSWKTAPGPTTFSSIYSGEDYDATQEQPGWDTPGFDDAAWKHALTVDGPPRLEAQRADPLKIMERFEAKTLTEPTPGTWVYDFGQNMSGIPQLTVRGNRGDTIRMIPAELLTQEGLANQKATGSPSYFTYILKGDGEETWQPRFTYYGFRYMQVEGGVPQGNLKPDDRPVLVNVRALHTRNAAERVGEFTSSNELFNRTDQLIDWAIKSNMVSVFTDCPHREKLGWLEEAHLMGSSVRYNYDIANLCRKEIEDMKMAQTDAGLVPEIVPEYVQFEDPFRDSPEWGSSAVILPWYLYQWYGDERVLEESYPMMQQYVDYLATKAEGNILTHGLGDWYDLGPERPGFSQLTPMGVTATAMYYYDLTIMSQIAKRLKKETDATKYAQCAADVKQAFNRKFFHPKTGQYATGSQTANAIALYVGLVEPNNQPRVLNNLVRDIRKRNNALTAGDVGYRYVVQTLDAAGRSDVIFDMNSRDDVPGYGYQLAHGATALTESWQALPVVSNNHFMLGHLMEWFYEGLGGIRRDTSEVAFKKIVIRPEPVGDVTSARAQYRSPYGLIVSDWKKEGKRFTLHVEIPVSSTATVYLPTASKSATITEGGKPLSAYEEIELLSTENGKTRIAIGSGSYDFVVE</sequence>
<feature type="domain" description="Alpha-L-rhamnosidase concanavalin-like" evidence="5">
    <location>
        <begin position="365"/>
        <end position="447"/>
    </location>
</feature>
<dbReference type="GO" id="GO:0030596">
    <property type="term" value="F:alpha-L-rhamnosidase activity"/>
    <property type="evidence" value="ECO:0007669"/>
    <property type="project" value="UniProtKB-EC"/>
</dbReference>
<dbReference type="AlphaFoldDB" id="A0A1G9QE75"/>